<gene>
    <name evidence="1" type="ORF">ACAOBT_LOCUS10399</name>
</gene>
<comment type="caution">
    <text evidence="1">The sequence shown here is derived from an EMBL/GenBank/DDBJ whole genome shotgun (WGS) entry which is preliminary data.</text>
</comment>
<name>A0A9P0KDI1_ACAOB</name>
<proteinExistence type="predicted"/>
<accession>A0A9P0KDI1</accession>
<dbReference type="EMBL" id="CAKOFQ010006805">
    <property type="protein sequence ID" value="CAH1973177.1"/>
    <property type="molecule type" value="Genomic_DNA"/>
</dbReference>
<sequence length="85" mass="9906">MKCASTAALETMLDLPPINYRIMVGRGGSQPKGRYEDLKHDQIRKHVGSDILGAQEQRTHTYQVWIQKNFDTKIGYRTEHRRHNL</sequence>
<protein>
    <submittedName>
        <fullName evidence="1">Uncharacterized protein</fullName>
    </submittedName>
</protein>
<dbReference type="AlphaFoldDB" id="A0A9P0KDI1"/>
<organism evidence="1 2">
    <name type="scientific">Acanthoscelides obtectus</name>
    <name type="common">Bean weevil</name>
    <name type="synonym">Bruchus obtectus</name>
    <dbReference type="NCBI Taxonomy" id="200917"/>
    <lineage>
        <taxon>Eukaryota</taxon>
        <taxon>Metazoa</taxon>
        <taxon>Ecdysozoa</taxon>
        <taxon>Arthropoda</taxon>
        <taxon>Hexapoda</taxon>
        <taxon>Insecta</taxon>
        <taxon>Pterygota</taxon>
        <taxon>Neoptera</taxon>
        <taxon>Endopterygota</taxon>
        <taxon>Coleoptera</taxon>
        <taxon>Polyphaga</taxon>
        <taxon>Cucujiformia</taxon>
        <taxon>Chrysomeloidea</taxon>
        <taxon>Chrysomelidae</taxon>
        <taxon>Bruchinae</taxon>
        <taxon>Bruchini</taxon>
        <taxon>Acanthoscelides</taxon>
    </lineage>
</organism>
<keyword evidence="2" id="KW-1185">Reference proteome</keyword>
<reference evidence="1" key="1">
    <citation type="submission" date="2022-03" db="EMBL/GenBank/DDBJ databases">
        <authorList>
            <person name="Sayadi A."/>
        </authorList>
    </citation>
    <scope>NUCLEOTIDE SEQUENCE</scope>
</reference>
<dbReference type="Proteomes" id="UP001152888">
    <property type="component" value="Unassembled WGS sequence"/>
</dbReference>
<evidence type="ECO:0000313" key="2">
    <source>
        <dbReference type="Proteomes" id="UP001152888"/>
    </source>
</evidence>
<evidence type="ECO:0000313" key="1">
    <source>
        <dbReference type="EMBL" id="CAH1973177.1"/>
    </source>
</evidence>
<dbReference type="OrthoDB" id="6759959at2759"/>